<gene>
    <name evidence="1" type="ORF">Y900_029810</name>
</gene>
<comment type="caution">
    <text evidence="1">The sequence shown here is derived from an EMBL/GenBank/DDBJ whole genome shotgun (WGS) entry which is preliminary data.</text>
</comment>
<dbReference type="STRING" id="1440774.Y900_029810"/>
<dbReference type="NCBIfam" id="NF033179">
    <property type="entry name" value="TnsA_like_Actin"/>
    <property type="match status" value="1"/>
</dbReference>
<dbReference type="RefSeq" id="WP_011894084.1">
    <property type="nucleotide sequence ID" value="NZ_JALN02000003.1"/>
</dbReference>
<evidence type="ECO:0000313" key="2">
    <source>
        <dbReference type="Proteomes" id="UP000022835"/>
    </source>
</evidence>
<dbReference type="InterPro" id="IPR048000">
    <property type="entry name" value="TnsA-like"/>
</dbReference>
<dbReference type="AlphaFoldDB" id="A0A064C8A1"/>
<proteinExistence type="predicted"/>
<evidence type="ECO:0000313" key="1">
    <source>
        <dbReference type="EMBL" id="KDE96834.1"/>
    </source>
</evidence>
<dbReference type="EMBL" id="JALN02000003">
    <property type="protein sequence ID" value="KDE96834.1"/>
    <property type="molecule type" value="Genomic_DNA"/>
</dbReference>
<dbReference type="OrthoDB" id="3403133at2"/>
<reference evidence="1" key="1">
    <citation type="submission" date="2014-05" db="EMBL/GenBank/DDBJ databases">
        <title>Genome sequence of Mycobacterium aromaticivorans strain JS19b1T (= DSM 45407T).</title>
        <authorList>
            <person name="Kwak Y."/>
            <person name="Park G.-S."/>
            <person name="Li Q.X."/>
            <person name="Lee S.-E."/>
            <person name="Shin J.-H."/>
        </authorList>
    </citation>
    <scope>NUCLEOTIDE SEQUENCE [LARGE SCALE GENOMIC DNA]</scope>
    <source>
        <strain evidence="1">JS19b1</strain>
    </source>
</reference>
<dbReference type="GO" id="GO:0004519">
    <property type="term" value="F:endonuclease activity"/>
    <property type="evidence" value="ECO:0007669"/>
    <property type="project" value="UniProtKB-KW"/>
</dbReference>
<sequence length="246" mass="27258">MLTSAVSAGPGVASAVDLEFNTREGCTRQSLDRCAATRFELDCSPVRNFPSFRGQRNFPGLWWFATTGAHVGHESWVERDQLMALDADPDVVGVLSQPFWIHWRDGTRHAPDYFVRRRDGSVVVVDVREDDRISDADRDVFDRSAATCAMVGWDYLRVGSLDPVLRANLRWLSGYRHPRVLKIGLADQLAEVFARVRPLMAGVHAVGTPLVVLPVLFHLLWHGRLVADLQGAALGDDTAIGLGTGW</sequence>
<name>A0A064C8A1_9MYCO</name>
<dbReference type="Proteomes" id="UP000022835">
    <property type="component" value="Unassembled WGS sequence"/>
</dbReference>
<dbReference type="eggNOG" id="ENOG50332IR">
    <property type="taxonomic scope" value="Bacteria"/>
</dbReference>
<keyword evidence="2" id="KW-1185">Reference proteome</keyword>
<keyword evidence="1" id="KW-0255">Endonuclease</keyword>
<keyword evidence="1" id="KW-0378">Hydrolase</keyword>
<dbReference type="GeneID" id="76726130"/>
<protein>
    <submittedName>
        <fullName evidence="1">TnsA endonuclease</fullName>
    </submittedName>
</protein>
<organism evidence="1 2">
    <name type="scientific">Mycolicibacterium aromaticivorans JS19b1 = JCM 16368</name>
    <dbReference type="NCBI Taxonomy" id="1440774"/>
    <lineage>
        <taxon>Bacteria</taxon>
        <taxon>Bacillati</taxon>
        <taxon>Actinomycetota</taxon>
        <taxon>Actinomycetes</taxon>
        <taxon>Mycobacteriales</taxon>
        <taxon>Mycobacteriaceae</taxon>
        <taxon>Mycolicibacterium</taxon>
    </lineage>
</organism>
<accession>A0A064C8A1</accession>
<keyword evidence="1" id="KW-0540">Nuclease</keyword>